<sequence>MKAGVYLAFGHIFHFVISAHDDFALALDCYNAFGQITSLDDRLDFSALDDFLPQLNSRDSARYSTSHLGSRGASGSTDAGHDSPIATSKSRSRLMASARPVETDTFHVHPNVQSHPSKASAEAVNTASPASSETHPDHEELSGGSHWNWKPGSMKDNPFFEQLLEYRPVSHLTEKVPRESAITNGVEIGKYHDSPHSSSDSQVEQIGSRAEIERPSPLRTQMEDQVPRTKSIIYENRPGHYDVQAANNNMRGLYQEGLDAYAVSLASWKEKAKGAATAQDVPTLTSSASSGTESDGSQTRNEVDDSTKFNLPRLEFDEMVFTYPDETGSHKRNLNIFLDLIEDHPENRLIVPENELRSTYYIFSAITGVSRKSKPIGKRERRKDKDRYNFLKDKNQELLENEEVWYNYWEVHTGKDFKTYLHKVASTELRHIFVQFLFYVEMITVVTLKPEGQAESEYILGLERACESFLEFSRNFARIGLDNKIYYRLGRYRRGEQALLWVFLESWLKNYHKSFWIKHSVIFRHKLHMPSPIKTFFNNTFGYSIKNLNERYTDWFKKLSLGNSIESPDLY</sequence>
<accession>A0A0L0VQS0</accession>
<dbReference type="Proteomes" id="UP000054564">
    <property type="component" value="Unassembled WGS sequence"/>
</dbReference>
<feature type="compositionally biased region" description="Polar residues" evidence="1">
    <location>
        <begin position="111"/>
        <end position="133"/>
    </location>
</feature>
<proteinExistence type="predicted"/>
<reference evidence="3" key="1">
    <citation type="submission" date="2014-03" db="EMBL/GenBank/DDBJ databases">
        <title>The Genome Sequence of Puccinia striiformis f. sp. tritici PST-78.</title>
        <authorList>
            <consortium name="The Broad Institute Genome Sequencing Platform"/>
            <person name="Cuomo C."/>
            <person name="Hulbert S."/>
            <person name="Chen X."/>
            <person name="Walker B."/>
            <person name="Young S.K."/>
            <person name="Zeng Q."/>
            <person name="Gargeya S."/>
            <person name="Fitzgerald M."/>
            <person name="Haas B."/>
            <person name="Abouelleil A."/>
            <person name="Alvarado L."/>
            <person name="Arachchi H.M."/>
            <person name="Berlin A.M."/>
            <person name="Chapman S.B."/>
            <person name="Goldberg J."/>
            <person name="Griggs A."/>
            <person name="Gujja S."/>
            <person name="Hansen M."/>
            <person name="Howarth C."/>
            <person name="Imamovic A."/>
            <person name="Larimer J."/>
            <person name="McCowan C."/>
            <person name="Montmayeur A."/>
            <person name="Murphy C."/>
            <person name="Neiman D."/>
            <person name="Pearson M."/>
            <person name="Priest M."/>
            <person name="Roberts A."/>
            <person name="Saif S."/>
            <person name="Shea T."/>
            <person name="Sisk P."/>
            <person name="Sykes S."/>
            <person name="Wortman J."/>
            <person name="Nusbaum C."/>
            <person name="Birren B."/>
        </authorList>
    </citation>
    <scope>NUCLEOTIDE SEQUENCE [LARGE SCALE GENOMIC DNA]</scope>
    <source>
        <strain evidence="3">race PST-78</strain>
    </source>
</reference>
<evidence type="ECO:0000256" key="1">
    <source>
        <dbReference type="SAM" id="MobiDB-lite"/>
    </source>
</evidence>
<organism evidence="2 3">
    <name type="scientific">Puccinia striiformis f. sp. tritici PST-78</name>
    <dbReference type="NCBI Taxonomy" id="1165861"/>
    <lineage>
        <taxon>Eukaryota</taxon>
        <taxon>Fungi</taxon>
        <taxon>Dikarya</taxon>
        <taxon>Basidiomycota</taxon>
        <taxon>Pucciniomycotina</taxon>
        <taxon>Pucciniomycetes</taxon>
        <taxon>Pucciniales</taxon>
        <taxon>Pucciniaceae</taxon>
        <taxon>Puccinia</taxon>
    </lineage>
</organism>
<protein>
    <submittedName>
        <fullName evidence="2">Uncharacterized protein</fullName>
    </submittedName>
</protein>
<dbReference type="EMBL" id="AJIL01000028">
    <property type="protein sequence ID" value="KNF01628.1"/>
    <property type="molecule type" value="Genomic_DNA"/>
</dbReference>
<name>A0A0L0VQS0_9BASI</name>
<evidence type="ECO:0000313" key="2">
    <source>
        <dbReference type="EMBL" id="KNF01628.1"/>
    </source>
</evidence>
<feature type="compositionally biased region" description="Polar residues" evidence="1">
    <location>
        <begin position="62"/>
        <end position="77"/>
    </location>
</feature>
<dbReference type="AlphaFoldDB" id="A0A0L0VQS0"/>
<keyword evidence="3" id="KW-1185">Reference proteome</keyword>
<feature type="region of interest" description="Disordered" evidence="1">
    <location>
        <begin position="274"/>
        <end position="308"/>
    </location>
</feature>
<feature type="compositionally biased region" description="Low complexity" evidence="1">
    <location>
        <begin position="285"/>
        <end position="297"/>
    </location>
</feature>
<dbReference type="OrthoDB" id="10324543at2759"/>
<evidence type="ECO:0000313" key="3">
    <source>
        <dbReference type="Proteomes" id="UP000054564"/>
    </source>
</evidence>
<comment type="caution">
    <text evidence="2">The sequence shown here is derived from an EMBL/GenBank/DDBJ whole genome shotgun (WGS) entry which is preliminary data.</text>
</comment>
<feature type="region of interest" description="Disordered" evidence="1">
    <location>
        <begin position="62"/>
        <end position="151"/>
    </location>
</feature>
<gene>
    <name evidence="2" type="ORF">PSTG_05060</name>
</gene>